<dbReference type="Gene3D" id="3.30.450.330">
    <property type="match status" value="1"/>
</dbReference>
<evidence type="ECO:0000313" key="8">
    <source>
        <dbReference type="Proteomes" id="UP000028702"/>
    </source>
</evidence>
<reference evidence="7 8" key="1">
    <citation type="submission" date="2014-07" db="EMBL/GenBank/DDBJ databases">
        <title>Tepidicaulis marinum gen. nov., sp. nov., a novel marine bacterium denitrifying nitrate to nitrous oxide strictly under microaerobic conditions.</title>
        <authorList>
            <person name="Takeuchi M."/>
            <person name="Yamagishi T."/>
            <person name="Kamagata Y."/>
            <person name="Oshima K."/>
            <person name="Hattori M."/>
            <person name="Katayama T."/>
            <person name="Hanada S."/>
            <person name="Tamaki H."/>
            <person name="Marumo K."/>
            <person name="Maeda H."/>
            <person name="Nedachi M."/>
            <person name="Iwasaki W."/>
            <person name="Suwa Y."/>
            <person name="Sakata S."/>
        </authorList>
    </citation>
    <scope>NUCLEOTIDE SEQUENCE [LARGE SCALE GENOMIC DNA]</scope>
    <source>
        <strain evidence="7 8">MA2</strain>
    </source>
</reference>
<dbReference type="GO" id="GO:0004180">
    <property type="term" value="F:carboxypeptidase activity"/>
    <property type="evidence" value="ECO:0007669"/>
    <property type="project" value="UniProtKB-KW"/>
</dbReference>
<dbReference type="AlphaFoldDB" id="A0A081BA15"/>
<dbReference type="RefSeq" id="WP_052379265.1">
    <property type="nucleotide sequence ID" value="NZ_BBIO01000005.1"/>
</dbReference>
<dbReference type="Gene3D" id="3.40.710.10">
    <property type="entry name" value="DD-peptidase/beta-lactamase superfamily"/>
    <property type="match status" value="1"/>
</dbReference>
<dbReference type="EMBL" id="BBIO01000005">
    <property type="protein sequence ID" value="GAK44883.1"/>
    <property type="molecule type" value="Genomic_DNA"/>
</dbReference>
<dbReference type="eggNOG" id="COG0768">
    <property type="taxonomic scope" value="Bacteria"/>
</dbReference>
<dbReference type="Pfam" id="PF03717">
    <property type="entry name" value="PBP_dimer"/>
    <property type="match status" value="1"/>
</dbReference>
<sequence>MARGFSSQQGRGSRAAGIGYDMIARPDFASSGAAQPDARVLDGGRRRLSLALVFFVGAFAVVAGRLALLGAASDADVRHAYVPPAPVQAARPDIVDRNGEIMATDIITASLFADARKVLSPGEAARQIVRVLPELDEEKVRADLSSERAFVWLKRDLSPRQQYAIHNLGIPGIDFRRELKRVYPNGRAAAHVLGYVDIDNQGISGIEKYLDTRGEAEQGKPVRLSIDLRVQHILTGELSEAMKTFSAKAASGVVVDVRSGEVMAMASLPDFDPNDPTASSDFARFNRASLGVYEMGSTFKAFTTAAALESGRVSLAQEYDAREPIRVARFTINDYHAQRRWMSVPEIFMHSSNIGTAKMAMDVGRDEHRAFLGKLGLLTRAGIELPESGTPLLPHPWTDISMMTISYGHGLSVTPLQVAAAGATLVNGGYKVTPTFLRQKVPAAGPQVISQKTSLAMRALMRLVVEEGTGSNADVPGYPVMGKTGTAEKAVAGGYSKKSLITSFLSAFPANDPQFAMLVVLDEPKGTKETFGYATAGWNAAPLTGRIVQRIAPLLGVKPAERWVSPVQEASLIRTE</sequence>
<keyword evidence="4" id="KW-0812">Transmembrane</keyword>
<dbReference type="InterPro" id="IPR001460">
    <property type="entry name" value="PCN-bd_Tpept"/>
</dbReference>
<keyword evidence="2" id="KW-0645">Protease</keyword>
<dbReference type="Proteomes" id="UP000028702">
    <property type="component" value="Unassembled WGS sequence"/>
</dbReference>
<evidence type="ECO:0000256" key="2">
    <source>
        <dbReference type="ARBA" id="ARBA00022645"/>
    </source>
</evidence>
<accession>A0A081BA15</accession>
<dbReference type="PANTHER" id="PTHR30627">
    <property type="entry name" value="PEPTIDOGLYCAN D,D-TRANSPEPTIDASE"/>
    <property type="match status" value="1"/>
</dbReference>
<dbReference type="GO" id="GO:0005886">
    <property type="term" value="C:plasma membrane"/>
    <property type="evidence" value="ECO:0007669"/>
    <property type="project" value="TreeGrafter"/>
</dbReference>
<gene>
    <name evidence="7" type="ORF">M2A_1382</name>
</gene>
<keyword evidence="7" id="KW-0808">Transferase</keyword>
<dbReference type="Pfam" id="PF00905">
    <property type="entry name" value="Transpeptidase"/>
    <property type="match status" value="1"/>
</dbReference>
<keyword evidence="3 4" id="KW-0472">Membrane</keyword>
<proteinExistence type="predicted"/>
<keyword evidence="8" id="KW-1185">Reference proteome</keyword>
<comment type="subcellular location">
    <subcellularLocation>
        <location evidence="1">Membrane</location>
    </subcellularLocation>
</comment>
<evidence type="ECO:0000256" key="3">
    <source>
        <dbReference type="ARBA" id="ARBA00023136"/>
    </source>
</evidence>
<dbReference type="InterPro" id="IPR050515">
    <property type="entry name" value="Beta-lactam/transpept"/>
</dbReference>
<keyword evidence="2" id="KW-0121">Carboxypeptidase</keyword>
<feature type="transmembrane region" description="Helical" evidence="4">
    <location>
        <begin position="48"/>
        <end position="68"/>
    </location>
</feature>
<dbReference type="PANTHER" id="PTHR30627:SF1">
    <property type="entry name" value="PEPTIDOGLYCAN D,D-TRANSPEPTIDASE FTSI"/>
    <property type="match status" value="1"/>
</dbReference>
<dbReference type="STRING" id="1333998.M2A_1382"/>
<feature type="domain" description="Penicillin-binding protein transpeptidase" evidence="5">
    <location>
        <begin position="251"/>
        <end position="530"/>
    </location>
</feature>
<evidence type="ECO:0000313" key="7">
    <source>
        <dbReference type="EMBL" id="GAK44883.1"/>
    </source>
</evidence>
<keyword evidence="4" id="KW-1133">Transmembrane helix</keyword>
<dbReference type="InterPro" id="IPR012338">
    <property type="entry name" value="Beta-lactam/transpept-like"/>
</dbReference>
<dbReference type="SUPFAM" id="SSF56601">
    <property type="entry name" value="beta-lactamase/transpeptidase-like"/>
    <property type="match status" value="1"/>
</dbReference>
<dbReference type="Gene3D" id="3.90.1310.10">
    <property type="entry name" value="Penicillin-binding protein 2a (Domain 2)"/>
    <property type="match status" value="1"/>
</dbReference>
<organism evidence="7 8">
    <name type="scientific">Tepidicaulis marinus</name>
    <dbReference type="NCBI Taxonomy" id="1333998"/>
    <lineage>
        <taxon>Bacteria</taxon>
        <taxon>Pseudomonadati</taxon>
        <taxon>Pseudomonadota</taxon>
        <taxon>Alphaproteobacteria</taxon>
        <taxon>Hyphomicrobiales</taxon>
        <taxon>Parvibaculaceae</taxon>
        <taxon>Tepidicaulis</taxon>
    </lineage>
</organism>
<comment type="caution">
    <text evidence="7">The sequence shown here is derived from an EMBL/GenBank/DDBJ whole genome shotgun (WGS) entry which is preliminary data.</text>
</comment>
<feature type="domain" description="Penicillin-binding protein dimerisation" evidence="6">
    <location>
        <begin position="87"/>
        <end position="199"/>
    </location>
</feature>
<evidence type="ECO:0000259" key="6">
    <source>
        <dbReference type="Pfam" id="PF03717"/>
    </source>
</evidence>
<dbReference type="GO" id="GO:0008658">
    <property type="term" value="F:penicillin binding"/>
    <property type="evidence" value="ECO:0007669"/>
    <property type="project" value="InterPro"/>
</dbReference>
<dbReference type="GO" id="GO:0016740">
    <property type="term" value="F:transferase activity"/>
    <property type="evidence" value="ECO:0007669"/>
    <property type="project" value="UniProtKB-KW"/>
</dbReference>
<dbReference type="InterPro" id="IPR036138">
    <property type="entry name" value="PBP_dimer_sf"/>
</dbReference>
<name>A0A081BA15_9HYPH</name>
<dbReference type="SUPFAM" id="SSF56519">
    <property type="entry name" value="Penicillin binding protein dimerisation domain"/>
    <property type="match status" value="1"/>
</dbReference>
<dbReference type="InterPro" id="IPR005311">
    <property type="entry name" value="PBP_dimer"/>
</dbReference>
<dbReference type="GO" id="GO:0071555">
    <property type="term" value="P:cell wall organization"/>
    <property type="evidence" value="ECO:0007669"/>
    <property type="project" value="TreeGrafter"/>
</dbReference>
<keyword evidence="2" id="KW-0378">Hydrolase</keyword>
<evidence type="ECO:0000256" key="1">
    <source>
        <dbReference type="ARBA" id="ARBA00004370"/>
    </source>
</evidence>
<evidence type="ECO:0000259" key="5">
    <source>
        <dbReference type="Pfam" id="PF00905"/>
    </source>
</evidence>
<evidence type="ECO:0000256" key="4">
    <source>
        <dbReference type="SAM" id="Phobius"/>
    </source>
</evidence>
<protein>
    <submittedName>
        <fullName evidence="7">Peptidoglycan glycosyltransferase</fullName>
    </submittedName>
</protein>